<dbReference type="InterPro" id="IPR004506">
    <property type="entry name" value="MnmA-like"/>
</dbReference>
<reference evidence="14 15" key="1">
    <citation type="journal article" date="2013" name="J. Mol. Microbiol. Biotechnol.">
        <title>Analysis of the Complete Genomes of Acholeplasma brassicae , A. palmae and A. laidlawii and Their Comparison to the Obligate Parasites from ' Candidatus Phytoplasma'.</title>
        <authorList>
            <person name="Kube M."/>
            <person name="Siewert C."/>
            <person name="Migdoll A.M."/>
            <person name="Duduk B."/>
            <person name="Holz S."/>
            <person name="Rabus R."/>
            <person name="Seemuller E."/>
            <person name="Mitrovic J."/>
            <person name="Muller I."/>
            <person name="Buttner C."/>
            <person name="Reinhardt R."/>
        </authorList>
    </citation>
    <scope>NUCLEOTIDE SEQUENCE [LARGE SCALE GENOMIC DNA]</scope>
    <source>
        <strain evidence="14 15">J233</strain>
    </source>
</reference>
<evidence type="ECO:0000256" key="10">
    <source>
        <dbReference type="ARBA" id="ARBA00056575"/>
    </source>
</evidence>
<feature type="active site" description="Nucleophile" evidence="11">
    <location>
        <position position="112"/>
    </location>
</feature>
<dbReference type="KEGG" id="apal:BN85409800"/>
<evidence type="ECO:0000256" key="7">
    <source>
        <dbReference type="ARBA" id="ARBA00022884"/>
    </source>
</evidence>
<dbReference type="PANTHER" id="PTHR11933">
    <property type="entry name" value="TRNA 5-METHYLAMINOMETHYL-2-THIOURIDYLATE -METHYLTRANSFERASE"/>
    <property type="match status" value="1"/>
</dbReference>
<dbReference type="RefSeq" id="WP_026660575.1">
    <property type="nucleotide sequence ID" value="NC_022538.1"/>
</dbReference>
<feature type="region of interest" description="Interaction with tRNA" evidence="11">
    <location>
        <begin position="159"/>
        <end position="161"/>
    </location>
</feature>
<name>U4KL93_ALTPJ</name>
<dbReference type="Gene3D" id="2.30.30.280">
    <property type="entry name" value="Adenine nucleotide alpha hydrolases-like domains"/>
    <property type="match status" value="1"/>
</dbReference>
<dbReference type="HAMAP" id="MF_00144">
    <property type="entry name" value="tRNA_thiouridyl_MnmA"/>
    <property type="match status" value="1"/>
</dbReference>
<dbReference type="Gene3D" id="3.40.50.620">
    <property type="entry name" value="HUPs"/>
    <property type="match status" value="1"/>
</dbReference>
<dbReference type="FunFam" id="2.30.30.280:FF:000001">
    <property type="entry name" value="tRNA-specific 2-thiouridylase MnmA"/>
    <property type="match status" value="1"/>
</dbReference>
<feature type="site" description="Interaction with tRNA" evidence="11">
    <location>
        <position position="350"/>
    </location>
</feature>
<evidence type="ECO:0000313" key="14">
    <source>
        <dbReference type="EMBL" id="CCV64557.1"/>
    </source>
</evidence>
<dbReference type="Proteomes" id="UP000032740">
    <property type="component" value="Chromosome"/>
</dbReference>
<keyword evidence="4 11" id="KW-0819">tRNA processing</keyword>
<keyword evidence="8 11" id="KW-1015">Disulfide bond</keyword>
<feature type="region of interest" description="Interaction with tRNA" evidence="11">
    <location>
        <begin position="317"/>
        <end position="318"/>
    </location>
</feature>
<dbReference type="GO" id="GO:0103016">
    <property type="term" value="F:tRNA-uridine 2-sulfurtransferase activity"/>
    <property type="evidence" value="ECO:0007669"/>
    <property type="project" value="UniProtKB-EC"/>
</dbReference>
<dbReference type="NCBIfam" id="NF001138">
    <property type="entry name" value="PRK00143.1"/>
    <property type="match status" value="1"/>
</dbReference>
<evidence type="ECO:0000256" key="4">
    <source>
        <dbReference type="ARBA" id="ARBA00022694"/>
    </source>
</evidence>
<dbReference type="InterPro" id="IPR046884">
    <property type="entry name" value="MnmA-like_central"/>
</dbReference>
<accession>U4KL93</accession>
<evidence type="ECO:0000256" key="1">
    <source>
        <dbReference type="ARBA" id="ARBA00022490"/>
    </source>
</evidence>
<dbReference type="PANTHER" id="PTHR11933:SF5">
    <property type="entry name" value="MITOCHONDRIAL TRNA-SPECIFIC 2-THIOURIDYLASE 1"/>
    <property type="match status" value="1"/>
</dbReference>
<evidence type="ECO:0000313" key="15">
    <source>
        <dbReference type="Proteomes" id="UP000032740"/>
    </source>
</evidence>
<evidence type="ECO:0000256" key="9">
    <source>
        <dbReference type="ARBA" id="ARBA00051542"/>
    </source>
</evidence>
<protein>
    <recommendedName>
        <fullName evidence="11">tRNA-specific 2-thiouridylase MnmA</fullName>
        <ecNumber evidence="11">2.8.1.13</ecNumber>
    </recommendedName>
</protein>
<dbReference type="GO" id="GO:0005524">
    <property type="term" value="F:ATP binding"/>
    <property type="evidence" value="ECO:0007669"/>
    <property type="project" value="UniProtKB-KW"/>
</dbReference>
<organism evidence="14 15">
    <name type="scientific">Alteracholeplasma palmae (strain ATCC 49389 / J233)</name>
    <name type="common">Acholeplasma palmae</name>
    <dbReference type="NCBI Taxonomy" id="1318466"/>
    <lineage>
        <taxon>Bacteria</taxon>
        <taxon>Bacillati</taxon>
        <taxon>Mycoplasmatota</taxon>
        <taxon>Mollicutes</taxon>
        <taxon>Acholeplasmatales</taxon>
        <taxon>Acholeplasmataceae</taxon>
        <taxon>Acholeplasma</taxon>
    </lineage>
</organism>
<feature type="site" description="Interaction with tRNA" evidence="11">
    <location>
        <position position="137"/>
    </location>
</feature>
<dbReference type="SUPFAM" id="SSF52402">
    <property type="entry name" value="Adenine nucleotide alpha hydrolases-like"/>
    <property type="match status" value="1"/>
</dbReference>
<feature type="region of interest" description="Interaction with target base in tRNA" evidence="11">
    <location>
        <begin position="107"/>
        <end position="109"/>
    </location>
</feature>
<evidence type="ECO:0000256" key="6">
    <source>
        <dbReference type="ARBA" id="ARBA00022840"/>
    </source>
</evidence>
<comment type="subcellular location">
    <subcellularLocation>
        <location evidence="11">Cytoplasm</location>
    </subcellularLocation>
</comment>
<feature type="active site" description="Cysteine persulfide intermediate" evidence="11">
    <location>
        <position position="209"/>
    </location>
</feature>
<proteinExistence type="inferred from homology"/>
<evidence type="ECO:0000256" key="8">
    <source>
        <dbReference type="ARBA" id="ARBA00023157"/>
    </source>
</evidence>
<dbReference type="CDD" id="cd01998">
    <property type="entry name" value="MnmA_TRMU-like"/>
    <property type="match status" value="1"/>
</dbReference>
<dbReference type="InterPro" id="IPR023382">
    <property type="entry name" value="MnmA-like_central_sf"/>
</dbReference>
<dbReference type="AlphaFoldDB" id="U4KL93"/>
<keyword evidence="2 11" id="KW-0820">tRNA-binding</keyword>
<dbReference type="Pfam" id="PF03054">
    <property type="entry name" value="tRNA_Me_trans"/>
    <property type="match status" value="1"/>
</dbReference>
<dbReference type="OrthoDB" id="9800696at2"/>
<keyword evidence="5 11" id="KW-0547">Nucleotide-binding</keyword>
<dbReference type="Pfam" id="PF20258">
    <property type="entry name" value="tRNA_Me_trans_C"/>
    <property type="match status" value="1"/>
</dbReference>
<comment type="function">
    <text evidence="10 11">Catalyzes the 2-thiolation of uridine at the wobble position (U34) of tRNA, leading to the formation of s(2)U34.</text>
</comment>
<keyword evidence="1 11" id="KW-0963">Cytoplasm</keyword>
<dbReference type="InterPro" id="IPR046885">
    <property type="entry name" value="MnmA-like_C"/>
</dbReference>
<evidence type="ECO:0000259" key="13">
    <source>
        <dbReference type="Pfam" id="PF20259"/>
    </source>
</evidence>
<feature type="domain" description="tRNA-specific 2-thiouridylase MnmA-like central" evidence="13">
    <location>
        <begin position="218"/>
        <end position="282"/>
    </location>
</feature>
<comment type="catalytic activity">
    <reaction evidence="9 11">
        <text>S-sulfanyl-L-cysteinyl-[protein] + uridine(34) in tRNA + AH2 + ATP = 2-thiouridine(34) in tRNA + L-cysteinyl-[protein] + A + AMP + diphosphate + H(+)</text>
        <dbReference type="Rhea" id="RHEA:47032"/>
        <dbReference type="Rhea" id="RHEA-COMP:10131"/>
        <dbReference type="Rhea" id="RHEA-COMP:11726"/>
        <dbReference type="Rhea" id="RHEA-COMP:11727"/>
        <dbReference type="Rhea" id="RHEA-COMP:11728"/>
        <dbReference type="ChEBI" id="CHEBI:13193"/>
        <dbReference type="ChEBI" id="CHEBI:15378"/>
        <dbReference type="ChEBI" id="CHEBI:17499"/>
        <dbReference type="ChEBI" id="CHEBI:29950"/>
        <dbReference type="ChEBI" id="CHEBI:30616"/>
        <dbReference type="ChEBI" id="CHEBI:33019"/>
        <dbReference type="ChEBI" id="CHEBI:61963"/>
        <dbReference type="ChEBI" id="CHEBI:65315"/>
        <dbReference type="ChEBI" id="CHEBI:87170"/>
        <dbReference type="ChEBI" id="CHEBI:456215"/>
        <dbReference type="EC" id="2.8.1.13"/>
    </reaction>
</comment>
<dbReference type="EMBL" id="FO681347">
    <property type="protein sequence ID" value="CCV64557.1"/>
    <property type="molecule type" value="Genomic_DNA"/>
</dbReference>
<dbReference type="STRING" id="1318466.BN85409800"/>
<evidence type="ECO:0000259" key="12">
    <source>
        <dbReference type="Pfam" id="PF20258"/>
    </source>
</evidence>
<keyword evidence="6 11" id="KW-0067">ATP-binding</keyword>
<keyword evidence="7 11" id="KW-0694">RNA-binding</keyword>
<keyword evidence="15" id="KW-1185">Reference proteome</keyword>
<dbReference type="HOGENOM" id="CLU_035188_1_0_14"/>
<dbReference type="GO" id="GO:0000049">
    <property type="term" value="F:tRNA binding"/>
    <property type="evidence" value="ECO:0007669"/>
    <property type="project" value="UniProtKB-KW"/>
</dbReference>
<evidence type="ECO:0000256" key="5">
    <source>
        <dbReference type="ARBA" id="ARBA00022741"/>
    </source>
</evidence>
<dbReference type="Gene3D" id="2.40.30.10">
    <property type="entry name" value="Translation factors"/>
    <property type="match status" value="1"/>
</dbReference>
<evidence type="ECO:0000256" key="2">
    <source>
        <dbReference type="ARBA" id="ARBA00022555"/>
    </source>
</evidence>
<gene>
    <name evidence="11 14" type="primary">mnmA</name>
    <name evidence="14" type="ORF">BN85409800</name>
</gene>
<sequence>MNNKNKKVLIGLSGGVDSSVAALLLKQQGYDVEAVFMRNWDSATNSDINGNPTLNDEVCEQEKDYQDAVRVANQIGIKIHKVDFIDEYWNKVFEYFLDEYRKNRTPNPDILCNNEIKFKSFVEYAQKFNPDYIAMGHYAQVDQTDINNPKLIKAVDNNKDQTYFLSQLESEQIKKVLFPIGHLTKPEVRKIALENNLINATKKDSTGVCFIGERDFSGFLSNYLPAKSGDMRTLDGTFIKEHFGLMNYTIGQRKGLGIGGTQDGQEPWFVVGKDLKTNTLYVEKGFDHPYLYSDKAIITDVKWRGEKKSGKMFAKFRYRQPDQDVFIKWLDDTTIEVTYPQKIKAVTPGQAAAFYLDDVCLGAGFINEVFNEGKKRLYS</sequence>
<dbReference type="NCBIfam" id="TIGR00420">
    <property type="entry name" value="trmU"/>
    <property type="match status" value="1"/>
</dbReference>
<feature type="domain" description="tRNA-specific 2-thiouridylase MnmA-like C-terminal" evidence="12">
    <location>
        <begin position="294"/>
        <end position="366"/>
    </location>
</feature>
<evidence type="ECO:0000256" key="3">
    <source>
        <dbReference type="ARBA" id="ARBA00022679"/>
    </source>
</evidence>
<feature type="binding site" evidence="11">
    <location>
        <begin position="11"/>
        <end position="18"/>
    </location>
    <ligand>
        <name>ATP</name>
        <dbReference type="ChEBI" id="CHEBI:30616"/>
    </ligand>
</feature>
<keyword evidence="3 11" id="KW-0808">Transferase</keyword>
<feature type="binding site" evidence="11">
    <location>
        <position position="136"/>
    </location>
    <ligand>
        <name>ATP</name>
        <dbReference type="ChEBI" id="CHEBI:30616"/>
    </ligand>
</feature>
<evidence type="ECO:0000256" key="11">
    <source>
        <dbReference type="HAMAP-Rule" id="MF_00144"/>
    </source>
</evidence>
<feature type="disulfide bond" description="Alternate" evidence="11">
    <location>
        <begin position="112"/>
        <end position="209"/>
    </location>
</feature>
<feature type="binding site" evidence="11">
    <location>
        <position position="37"/>
    </location>
    <ligand>
        <name>ATP</name>
        <dbReference type="ChEBI" id="CHEBI:30616"/>
    </ligand>
</feature>
<dbReference type="GO" id="GO:0002143">
    <property type="term" value="P:tRNA wobble position uridine thiolation"/>
    <property type="evidence" value="ECO:0007669"/>
    <property type="project" value="TreeGrafter"/>
</dbReference>
<dbReference type="Pfam" id="PF20259">
    <property type="entry name" value="tRNA_Me_trans_M"/>
    <property type="match status" value="1"/>
</dbReference>
<dbReference type="InterPro" id="IPR014729">
    <property type="entry name" value="Rossmann-like_a/b/a_fold"/>
</dbReference>
<dbReference type="GO" id="GO:0005737">
    <property type="term" value="C:cytoplasm"/>
    <property type="evidence" value="ECO:0007669"/>
    <property type="project" value="UniProtKB-SubCell"/>
</dbReference>
<comment type="similarity">
    <text evidence="11">Belongs to the MnmA/TRMU family.</text>
</comment>
<dbReference type="EC" id="2.8.1.13" evidence="11"/>
<dbReference type="FunFam" id="3.40.50.620:FF:000004">
    <property type="entry name" value="tRNA-specific 2-thiouridylase MnmA"/>
    <property type="match status" value="1"/>
</dbReference>